<evidence type="ECO:0000256" key="4">
    <source>
        <dbReference type="ARBA" id="ARBA00022454"/>
    </source>
</evidence>
<dbReference type="PANTHER" id="PTHR19306">
    <property type="entry name" value="STRUCTURAL MAINTENANCE OF CHROMOSOMES 5,6 SMC5, SMC6"/>
    <property type="match status" value="1"/>
</dbReference>
<keyword evidence="11" id="KW-0539">Nucleus</keyword>
<dbReference type="PANTHER" id="PTHR19306:SF6">
    <property type="entry name" value="STRUCTURAL MAINTENANCE OF CHROMOSOMES PROTEIN 6"/>
    <property type="match status" value="1"/>
</dbReference>
<feature type="region of interest" description="Disordered" evidence="13">
    <location>
        <begin position="513"/>
        <end position="550"/>
    </location>
</feature>
<evidence type="ECO:0000256" key="5">
    <source>
        <dbReference type="ARBA" id="ARBA00022741"/>
    </source>
</evidence>
<dbReference type="GeneID" id="89959936"/>
<comment type="subcellular location">
    <subcellularLocation>
        <location evidence="2">Chromosome</location>
    </subcellularLocation>
    <subcellularLocation>
        <location evidence="1">Nucleus</location>
    </subcellularLocation>
</comment>
<keyword evidence="15" id="KW-0378">Hydrolase</keyword>
<dbReference type="GO" id="GO:0000724">
    <property type="term" value="P:double-strand break repair via homologous recombination"/>
    <property type="evidence" value="ECO:0007669"/>
    <property type="project" value="TreeGrafter"/>
</dbReference>
<evidence type="ECO:0000256" key="11">
    <source>
        <dbReference type="ARBA" id="ARBA00023242"/>
    </source>
</evidence>
<protein>
    <submittedName>
        <fullName evidence="15">Structural maintenance of chromosomes protein 6</fullName>
        <ecNumber evidence="15">3.6.4.13</ecNumber>
    </submittedName>
</protein>
<dbReference type="GO" id="GO:0016787">
    <property type="term" value="F:hydrolase activity"/>
    <property type="evidence" value="ECO:0007669"/>
    <property type="project" value="UniProtKB-KW"/>
</dbReference>
<keyword evidence="6" id="KW-0227">DNA damage</keyword>
<sequence>MSGGIFAAFRRENTSDTVDTSLSSDHSPNMSSGQKRGREANDIDGEIEIEGASSALRHFNPKRSRIQLATDHDSERDEEEDEDQGYQSADTLSMPDVGDLDDDGDDDDGDIDELRATQIIERQINQHRENMASEAGVIEEVFCRNFMCHTKLRIRFGPLINFIIGHNGSGKSAVLTALTMCLGGSARNSNRGKKLESMIKEGEESGSLAVKIKNQGDGAFRPELYGDSITVERHFTRGRGGGYKIKNAQDKVIGTKSADVQTICDFFAFQLDNPINVLSQDMARQFLSNSTPSDKYKFFMRGTQLETLDRDYNQMQELLEQVQIKLSSRKEDIDVLNDRFTKAESRKRRLDEVSRLGERLADLKRQHAWIQVGEQEDILERYVRDLGEGDQTVREKEGAAETVSGAYDGHDQAHEAATRRLDDLKNDLTPIQERRNAEKENHRVAKATMEGTHHEQAIIREHLKKAKALMLKLEQDVANETARIAGAEGAEYTARLGRLDELKAVVQEKKVEQSTHAEQQTGFLQNKEEAAQSYESTRQPLDRERDAQRNAERRLADLQQSQGLPFAGYRPNIEQLVKAVNQESRWRQKPVGPMGRHVKLLKPQWSSQLEKTFGGVLESFIVTNAEDQKMFRDLARRVKCDVPVYIGNAEPLDTSDKMPEDTSLDTILSVLTIDNDLVRNQLIINQAIEQTLLIEGREQAGRILYSGGARPRNVRAAISLGNKIGAGVRQEYTRSGQAKSSFIEPWTGHARMQVDKQEQIQHQRHVVDQHKRAFDVAQRDSNEKRDAVVKADQDLTRWSREAAKLKSNVQRAEDAVEEQDNEIESTRIQDGKLQELQRQLVEAKEEREAHERSYGDVVVQKDLQGAARQAAKASLDVAEQELNEKAAHIAKAEERSGRLHHDRHDALLAKNRALEEIDAAKVRVTQLEKRRDDQQAVVDEFNAKASEISRRVPIDEGMTPHKLDETVERVEREVKNQERLAGGTREELTLAWQKAREEYENAKHVLSEMKQLADLLGKALSYRRYRWGMFRRYIAYRARTMFKYLLSERQFRGHVVMSHPAKTLDIAVEPDMSKASTEGREARTLSGGEKSFSTICLLLSIWEAMGSPIRCLDEFDVFMDSVNRATSMGMMINAARRSVGRQFVLITPQAMGNVELGDDVRVHKMSDPERGQGVLPFTQS</sequence>
<keyword evidence="9" id="KW-0233">DNA recombination</keyword>
<evidence type="ECO:0000256" key="2">
    <source>
        <dbReference type="ARBA" id="ARBA00004286"/>
    </source>
</evidence>
<feature type="compositionally biased region" description="Acidic residues" evidence="13">
    <location>
        <begin position="98"/>
        <end position="107"/>
    </location>
</feature>
<keyword evidence="7" id="KW-0067">ATP-binding</keyword>
<dbReference type="InterPro" id="IPR003395">
    <property type="entry name" value="RecF/RecN/SMC_N"/>
</dbReference>
<evidence type="ECO:0000256" key="9">
    <source>
        <dbReference type="ARBA" id="ARBA00023172"/>
    </source>
</evidence>
<dbReference type="GO" id="GO:0003697">
    <property type="term" value="F:single-stranded DNA binding"/>
    <property type="evidence" value="ECO:0007669"/>
    <property type="project" value="TreeGrafter"/>
</dbReference>
<evidence type="ECO:0000256" key="3">
    <source>
        <dbReference type="ARBA" id="ARBA00006793"/>
    </source>
</evidence>
<keyword evidence="16" id="KW-1185">Reference proteome</keyword>
<dbReference type="AlphaFoldDB" id="A0AAE0WST0"/>
<dbReference type="GO" id="GO:0005634">
    <property type="term" value="C:nucleus"/>
    <property type="evidence" value="ECO:0007669"/>
    <property type="project" value="UniProtKB-SubCell"/>
</dbReference>
<evidence type="ECO:0000313" key="16">
    <source>
        <dbReference type="Proteomes" id="UP001274830"/>
    </source>
</evidence>
<feature type="compositionally biased region" description="Low complexity" evidence="13">
    <location>
        <begin position="15"/>
        <end position="27"/>
    </location>
</feature>
<keyword evidence="8 12" id="KW-0175">Coiled coil</keyword>
<feature type="domain" description="RecF/RecN/SMC N-terminal" evidence="14">
    <location>
        <begin position="138"/>
        <end position="1148"/>
    </location>
</feature>
<dbReference type="EMBL" id="JAUTXT010000007">
    <property type="protein sequence ID" value="KAK3677172.1"/>
    <property type="molecule type" value="Genomic_DNA"/>
</dbReference>
<keyword evidence="10" id="KW-0234">DNA repair</keyword>
<accession>A0AAE0WST0</accession>
<evidence type="ECO:0000256" key="1">
    <source>
        <dbReference type="ARBA" id="ARBA00004123"/>
    </source>
</evidence>
<dbReference type="SUPFAM" id="SSF52540">
    <property type="entry name" value="P-loop containing nucleoside triphosphate hydrolases"/>
    <property type="match status" value="1"/>
</dbReference>
<evidence type="ECO:0000256" key="10">
    <source>
        <dbReference type="ARBA" id="ARBA00023204"/>
    </source>
</evidence>
<evidence type="ECO:0000256" key="13">
    <source>
        <dbReference type="SAM" id="MobiDB-lite"/>
    </source>
</evidence>
<feature type="coiled-coil region" evidence="12">
    <location>
        <begin position="788"/>
        <end position="987"/>
    </location>
</feature>
<evidence type="ECO:0000256" key="6">
    <source>
        <dbReference type="ARBA" id="ARBA00022763"/>
    </source>
</evidence>
<organism evidence="15 16">
    <name type="scientific">Recurvomyces mirabilis</name>
    <dbReference type="NCBI Taxonomy" id="574656"/>
    <lineage>
        <taxon>Eukaryota</taxon>
        <taxon>Fungi</taxon>
        <taxon>Dikarya</taxon>
        <taxon>Ascomycota</taxon>
        <taxon>Pezizomycotina</taxon>
        <taxon>Dothideomycetes</taxon>
        <taxon>Dothideomycetidae</taxon>
        <taxon>Mycosphaerellales</taxon>
        <taxon>Teratosphaeriaceae</taxon>
        <taxon>Recurvomyces</taxon>
    </lineage>
</organism>
<dbReference type="Proteomes" id="UP001274830">
    <property type="component" value="Unassembled WGS sequence"/>
</dbReference>
<dbReference type="GO" id="GO:0030915">
    <property type="term" value="C:Smc5-Smc6 complex"/>
    <property type="evidence" value="ECO:0007669"/>
    <property type="project" value="TreeGrafter"/>
</dbReference>
<comment type="similarity">
    <text evidence="3">Belongs to the SMC family. SMC6 subfamily.</text>
</comment>
<dbReference type="GO" id="GO:0005524">
    <property type="term" value="F:ATP binding"/>
    <property type="evidence" value="ECO:0007669"/>
    <property type="project" value="UniProtKB-KW"/>
</dbReference>
<evidence type="ECO:0000256" key="8">
    <source>
        <dbReference type="ARBA" id="ARBA00023054"/>
    </source>
</evidence>
<reference evidence="15" key="1">
    <citation type="submission" date="2023-07" db="EMBL/GenBank/DDBJ databases">
        <title>Black Yeasts Isolated from many extreme environments.</title>
        <authorList>
            <person name="Coleine C."/>
            <person name="Stajich J.E."/>
            <person name="Selbmann L."/>
        </authorList>
    </citation>
    <scope>NUCLEOTIDE SEQUENCE</scope>
    <source>
        <strain evidence="15">CCFEE 5485</strain>
    </source>
</reference>
<dbReference type="Pfam" id="PF02463">
    <property type="entry name" value="SMC_N"/>
    <property type="match status" value="1"/>
</dbReference>
<comment type="caution">
    <text evidence="15">The sequence shown here is derived from an EMBL/GenBank/DDBJ whole genome shotgun (WGS) entry which is preliminary data.</text>
</comment>
<name>A0AAE0WST0_9PEZI</name>
<evidence type="ECO:0000256" key="7">
    <source>
        <dbReference type="ARBA" id="ARBA00022840"/>
    </source>
</evidence>
<dbReference type="GO" id="GO:0035861">
    <property type="term" value="C:site of double-strand break"/>
    <property type="evidence" value="ECO:0007669"/>
    <property type="project" value="TreeGrafter"/>
</dbReference>
<dbReference type="GO" id="GO:0003684">
    <property type="term" value="F:damaged DNA binding"/>
    <property type="evidence" value="ECO:0007669"/>
    <property type="project" value="TreeGrafter"/>
</dbReference>
<dbReference type="InterPro" id="IPR027417">
    <property type="entry name" value="P-loop_NTPase"/>
</dbReference>
<gene>
    <name evidence="15" type="primary">smc6</name>
    <name evidence="15" type="ORF">LTR78_002710</name>
</gene>
<keyword evidence="4" id="KW-0158">Chromosome</keyword>
<feature type="compositionally biased region" description="Basic and acidic residues" evidence="13">
    <location>
        <begin position="540"/>
        <end position="550"/>
    </location>
</feature>
<evidence type="ECO:0000259" key="14">
    <source>
        <dbReference type="Pfam" id="PF02463"/>
    </source>
</evidence>
<feature type="coiled-coil region" evidence="12">
    <location>
        <begin position="305"/>
        <end position="339"/>
    </location>
</feature>
<evidence type="ECO:0000256" key="12">
    <source>
        <dbReference type="SAM" id="Coils"/>
    </source>
</evidence>
<keyword evidence="5" id="KW-0547">Nucleotide-binding</keyword>
<proteinExistence type="inferred from homology"/>
<dbReference type="EC" id="3.6.4.13" evidence="15"/>
<dbReference type="RefSeq" id="XP_064697339.1">
    <property type="nucleotide sequence ID" value="XM_064835404.1"/>
</dbReference>
<dbReference type="GO" id="GO:0003724">
    <property type="term" value="F:RNA helicase activity"/>
    <property type="evidence" value="ECO:0007669"/>
    <property type="project" value="UniProtKB-EC"/>
</dbReference>
<feature type="region of interest" description="Disordered" evidence="13">
    <location>
        <begin position="1"/>
        <end position="107"/>
    </location>
</feature>
<evidence type="ECO:0000313" key="15">
    <source>
        <dbReference type="EMBL" id="KAK3677172.1"/>
    </source>
</evidence>
<dbReference type="Gene3D" id="3.40.50.300">
    <property type="entry name" value="P-loop containing nucleotide triphosphate hydrolases"/>
    <property type="match status" value="2"/>
</dbReference>